<comment type="caution">
    <text evidence="1">The sequence shown here is derived from an EMBL/GenBank/DDBJ whole genome shotgun (WGS) entry which is preliminary data.</text>
</comment>
<dbReference type="EMBL" id="JBAHYK010001648">
    <property type="protein sequence ID" value="KAL0567202.1"/>
    <property type="molecule type" value="Genomic_DNA"/>
</dbReference>
<gene>
    <name evidence="1" type="ORF">V5O48_014790</name>
</gene>
<evidence type="ECO:0000313" key="1">
    <source>
        <dbReference type="EMBL" id="KAL0567202.1"/>
    </source>
</evidence>
<accession>A0ABR3EWB3</accession>
<sequence length="271" mass="30925">MTSGAFSTSASNGLQLSDITDAVNRLRLIPPAFTPVTCRPKTFENPAVGASTDYEGEREEEWHLVMKPKGCLLSVRQGIYREYGDIVAQLPEFKLEANSPIRYRKFADQEEAKRYWKDVCMRLHEHPEWNSGTFRRAADRKLETRVRQARCSLLFNEIAKLEPEVFSTSRLVGPLTSAINSSNGDILHVARLPMNGFRIYVLARVEDVLCCRPFEDLIPARDLHDSFIHQEIFSRLYLAHTNDEAMGQFEKDERVYSVAIEKALEGVDLSI</sequence>
<keyword evidence="2" id="KW-1185">Reference proteome</keyword>
<proteinExistence type="predicted"/>
<evidence type="ECO:0000313" key="2">
    <source>
        <dbReference type="Proteomes" id="UP001465976"/>
    </source>
</evidence>
<reference evidence="1 2" key="1">
    <citation type="submission" date="2024-02" db="EMBL/GenBank/DDBJ databases">
        <title>A draft genome for the cacao thread blight pathogen Marasmius crinis-equi.</title>
        <authorList>
            <person name="Cohen S.P."/>
            <person name="Baruah I.K."/>
            <person name="Amoako-Attah I."/>
            <person name="Bukari Y."/>
            <person name="Meinhardt L.W."/>
            <person name="Bailey B.A."/>
        </authorList>
    </citation>
    <scope>NUCLEOTIDE SEQUENCE [LARGE SCALE GENOMIC DNA]</scope>
    <source>
        <strain evidence="1 2">GH-76</strain>
    </source>
</reference>
<dbReference type="Proteomes" id="UP001465976">
    <property type="component" value="Unassembled WGS sequence"/>
</dbReference>
<organism evidence="1 2">
    <name type="scientific">Marasmius crinis-equi</name>
    <dbReference type="NCBI Taxonomy" id="585013"/>
    <lineage>
        <taxon>Eukaryota</taxon>
        <taxon>Fungi</taxon>
        <taxon>Dikarya</taxon>
        <taxon>Basidiomycota</taxon>
        <taxon>Agaricomycotina</taxon>
        <taxon>Agaricomycetes</taxon>
        <taxon>Agaricomycetidae</taxon>
        <taxon>Agaricales</taxon>
        <taxon>Marasmiineae</taxon>
        <taxon>Marasmiaceae</taxon>
        <taxon>Marasmius</taxon>
    </lineage>
</organism>
<protein>
    <submittedName>
        <fullName evidence="1">Uncharacterized protein</fullName>
    </submittedName>
</protein>
<name>A0ABR3EWB3_9AGAR</name>